<organism evidence="1 2">
    <name type="scientific">Calidithermus terrae</name>
    <dbReference type="NCBI Taxonomy" id="1408545"/>
    <lineage>
        <taxon>Bacteria</taxon>
        <taxon>Thermotogati</taxon>
        <taxon>Deinococcota</taxon>
        <taxon>Deinococci</taxon>
        <taxon>Thermales</taxon>
        <taxon>Thermaceae</taxon>
        <taxon>Calidithermus</taxon>
    </lineage>
</organism>
<sequence length="79" mass="9032">MGQSAYVFALERPANARIRVTLRTHEYRHRRAAGAASLAGRVQEWAVQLEWHDGEKGGFSVREYIEEYLAAKAEGREAW</sequence>
<name>A0A399F4U4_9DEIN</name>
<dbReference type="AlphaFoldDB" id="A0A399F4U4"/>
<evidence type="ECO:0000313" key="1">
    <source>
        <dbReference type="EMBL" id="RIH90299.1"/>
    </source>
</evidence>
<accession>A0A399F4U4</accession>
<dbReference type="RefSeq" id="WP_119313757.1">
    <property type="nucleotide sequence ID" value="NZ_QXDL01000012.1"/>
</dbReference>
<dbReference type="Proteomes" id="UP000265715">
    <property type="component" value="Unassembled WGS sequence"/>
</dbReference>
<keyword evidence="2" id="KW-1185">Reference proteome</keyword>
<comment type="caution">
    <text evidence="1">The sequence shown here is derived from an EMBL/GenBank/DDBJ whole genome shotgun (WGS) entry which is preliminary data.</text>
</comment>
<reference evidence="1 2" key="1">
    <citation type="submission" date="2018-08" db="EMBL/GenBank/DDBJ databases">
        <title>Meiothermus terrae DSM 26712 genome sequencing project.</title>
        <authorList>
            <person name="Da Costa M.S."/>
            <person name="Albuquerque L."/>
            <person name="Raposo P."/>
            <person name="Froufe H.J.C."/>
            <person name="Barroso C.S."/>
            <person name="Egas C."/>
        </authorList>
    </citation>
    <scope>NUCLEOTIDE SEQUENCE [LARGE SCALE GENOMIC DNA]</scope>
    <source>
        <strain evidence="1 2">DSM 26712</strain>
    </source>
</reference>
<protein>
    <submittedName>
        <fullName evidence="1">Uncharacterized protein</fullName>
    </submittedName>
</protein>
<gene>
    <name evidence="1" type="ORF">Mterra_00530</name>
</gene>
<dbReference type="EMBL" id="QXDL01000012">
    <property type="protein sequence ID" value="RIH90299.1"/>
    <property type="molecule type" value="Genomic_DNA"/>
</dbReference>
<evidence type="ECO:0000313" key="2">
    <source>
        <dbReference type="Proteomes" id="UP000265715"/>
    </source>
</evidence>
<proteinExistence type="predicted"/>